<evidence type="ECO:0000259" key="18">
    <source>
        <dbReference type="PROSITE" id="PS50135"/>
    </source>
</evidence>
<evidence type="ECO:0000313" key="20">
    <source>
        <dbReference type="Proteomes" id="UP000475862"/>
    </source>
</evidence>
<feature type="coiled-coil region" evidence="15">
    <location>
        <begin position="1122"/>
        <end position="1156"/>
    </location>
</feature>
<dbReference type="GO" id="GO:0048790">
    <property type="term" value="P:maintenance of presynaptic active zone structure"/>
    <property type="evidence" value="ECO:0007669"/>
    <property type="project" value="UniProtKB-ARBA"/>
</dbReference>
<evidence type="ECO:0000256" key="1">
    <source>
        <dbReference type="ARBA" id="ARBA00004245"/>
    </source>
</evidence>
<dbReference type="SUPFAM" id="SSF47473">
    <property type="entry name" value="EF-hand"/>
    <property type="match status" value="2"/>
</dbReference>
<feature type="coiled-coil region" evidence="15">
    <location>
        <begin position="1186"/>
        <end position="1216"/>
    </location>
</feature>
<evidence type="ECO:0000256" key="14">
    <source>
        <dbReference type="PROSITE-ProRule" id="PRU00228"/>
    </source>
</evidence>
<dbReference type="GO" id="GO:0046928">
    <property type="term" value="P:regulation of neurotransmitter secretion"/>
    <property type="evidence" value="ECO:0007669"/>
    <property type="project" value="UniProtKB-ARBA"/>
</dbReference>
<keyword evidence="6 14" id="KW-0863">Zinc-finger</keyword>
<keyword evidence="15" id="KW-0175">Coiled coil</keyword>
<dbReference type="GO" id="GO:0048172">
    <property type="term" value="P:regulation of short-term neuronal synaptic plasticity"/>
    <property type="evidence" value="ECO:0007669"/>
    <property type="project" value="UniProtKB-ARBA"/>
</dbReference>
<dbReference type="InterPro" id="IPR018159">
    <property type="entry name" value="Spectrin/alpha-actinin"/>
</dbReference>
<dbReference type="GO" id="GO:0042383">
    <property type="term" value="C:sarcolemma"/>
    <property type="evidence" value="ECO:0007669"/>
    <property type="project" value="UniProtKB-SubCell"/>
</dbReference>
<feature type="region of interest" description="Disordered" evidence="16">
    <location>
        <begin position="1"/>
        <end position="34"/>
    </location>
</feature>
<dbReference type="InterPro" id="IPR011992">
    <property type="entry name" value="EF-hand-dom_pair"/>
</dbReference>
<comment type="subunit">
    <text evidence="12">Component of the dystrophin associated protein complex (DAPC). Interacts with Dg, via the Dg WW domain binding sites.</text>
</comment>
<dbReference type="Gene3D" id="3.30.60.90">
    <property type="match status" value="1"/>
</dbReference>
<dbReference type="Pfam" id="PF00569">
    <property type="entry name" value="ZZ"/>
    <property type="match status" value="1"/>
</dbReference>
<dbReference type="GO" id="GO:0007274">
    <property type="term" value="P:neuromuscular synaptic transmission"/>
    <property type="evidence" value="ECO:0007669"/>
    <property type="project" value="UniProtKB-ARBA"/>
</dbReference>
<dbReference type="SMART" id="SM00150">
    <property type="entry name" value="SPEC"/>
    <property type="match status" value="3"/>
</dbReference>
<dbReference type="Pfam" id="PF09068">
    <property type="entry name" value="EF-hand_2"/>
    <property type="match status" value="1"/>
</dbReference>
<dbReference type="FunFam" id="3.30.60.90:FF:000001">
    <property type="entry name" value="Dystrophin isoform 2"/>
    <property type="match status" value="1"/>
</dbReference>
<keyword evidence="5" id="KW-0479">Metal-binding</keyword>
<dbReference type="SUPFAM" id="SSF46966">
    <property type="entry name" value="Spectrin repeat"/>
    <property type="match status" value="2"/>
</dbReference>
<dbReference type="GO" id="GO:0005737">
    <property type="term" value="C:cytoplasm"/>
    <property type="evidence" value="ECO:0007669"/>
    <property type="project" value="UniProtKB-ARBA"/>
</dbReference>
<feature type="compositionally biased region" description="Gly residues" evidence="16">
    <location>
        <begin position="268"/>
        <end position="281"/>
    </location>
</feature>
<feature type="compositionally biased region" description="Basic and acidic residues" evidence="16">
    <location>
        <begin position="16"/>
        <end position="26"/>
    </location>
</feature>
<dbReference type="EMBL" id="VYZN01000005">
    <property type="protein sequence ID" value="KAE9543825.1"/>
    <property type="molecule type" value="Genomic_DNA"/>
</dbReference>
<keyword evidence="8" id="KW-0106">Calcium</keyword>
<dbReference type="Proteomes" id="UP000475862">
    <property type="component" value="Unassembled WGS sequence"/>
</dbReference>
<dbReference type="GO" id="GO:0007474">
    <property type="term" value="P:imaginal disc-derived wing vein specification"/>
    <property type="evidence" value="ECO:0007669"/>
    <property type="project" value="UniProtKB-ARBA"/>
</dbReference>
<dbReference type="GO" id="GO:0046716">
    <property type="term" value="P:muscle cell cellular homeostasis"/>
    <property type="evidence" value="ECO:0007669"/>
    <property type="project" value="UniProtKB-ARBA"/>
</dbReference>
<feature type="region of interest" description="Disordered" evidence="16">
    <location>
        <begin position="1223"/>
        <end position="1268"/>
    </location>
</feature>
<dbReference type="GO" id="GO:0016010">
    <property type="term" value="C:dystrophin-associated glycoprotein complex"/>
    <property type="evidence" value="ECO:0007669"/>
    <property type="project" value="UniProtKB-ARBA"/>
</dbReference>
<dbReference type="Gene3D" id="1.10.238.10">
    <property type="entry name" value="EF-hand"/>
    <property type="match status" value="2"/>
</dbReference>
<feature type="region of interest" description="Disordered" evidence="16">
    <location>
        <begin position="262"/>
        <end position="291"/>
    </location>
</feature>
<accession>A0A6G0U3Y6</accession>
<dbReference type="Gene3D" id="2.20.70.10">
    <property type="match status" value="1"/>
</dbReference>
<dbReference type="SMART" id="SM00456">
    <property type="entry name" value="WW"/>
    <property type="match status" value="1"/>
</dbReference>
<evidence type="ECO:0000256" key="7">
    <source>
        <dbReference type="ARBA" id="ARBA00022833"/>
    </source>
</evidence>
<dbReference type="InterPro" id="IPR000433">
    <property type="entry name" value="Znf_ZZ"/>
</dbReference>
<dbReference type="GO" id="GO:0008586">
    <property type="term" value="P:imaginal disc-derived wing vein morphogenesis"/>
    <property type="evidence" value="ECO:0007669"/>
    <property type="project" value="UniProtKB-ARBA"/>
</dbReference>
<dbReference type="SMART" id="SM00291">
    <property type="entry name" value="ZnF_ZZ"/>
    <property type="match status" value="1"/>
</dbReference>
<dbReference type="Pfam" id="PF00435">
    <property type="entry name" value="Spectrin"/>
    <property type="match status" value="1"/>
</dbReference>
<dbReference type="CDD" id="cd16242">
    <property type="entry name" value="EFh_DMD_like"/>
    <property type="match status" value="1"/>
</dbReference>
<dbReference type="InterPro" id="IPR002017">
    <property type="entry name" value="Spectrin_repeat"/>
</dbReference>
<protein>
    <recommendedName>
        <fullName evidence="13">Protein detached</fullName>
    </recommendedName>
</protein>
<sequence>MVAVVDVPSRLSSHHVMSEPLRRTSRDGAGSSSRQKITSALQVIRKNAVYRSIVTRLGHAVDVTTPKKCKKSSPAAAPTSSSSSSLSLQSPSPADDGGFGDWRTDGLPEHSHRRPSPPCAVTRSVSDYGVVQQRSSTRKQHFSSDTKRVEEAYRRGFCDGSVADVFLMRQTGDASVRQQQQMAAAAGGAGGGRRRQRPSSMDFADGPPWTRISSSSTVPAGLGCGGLSDKSYPTAAAAVVVQHRSLPASASRFQRHRRLSLPVSSQGCGTGGGGCGGGSGTGSSSAVDMESPSATVPTKAAAIALHQLIECYRNGYRVTDHKIALMLDILDTQQRLAKKNNKTCGVLHIKLIYLFYQQELQQEMETKSQSLNSLDTSGRKLLGSLSSQEDAVMLQRRLEEMNQRWNQLKNRSVTIRNRLENNTEHWNTLLLSLRELVEWVIKKDTEISSFGPLGNDLATLQKQQDDHRGFRRQLEEKRPVIDSNLRSGRQYINNESQIASVVKNEEINNTGDSRGYRSAEEQARDLTISLKREVSRVSEQWNSLLQRSDQWQRSLNDSIKKMQVFQKSLEDCTSKLASVEAMFKSWPASSTNDSTKGLQELRQFGDRLNPVQRLLEEVNDQASLLASNNVTICVSNKNMLQDINNRWKNLQLAMDDRYKQICDTGKNTINNSNRASPASHSEASTSLLLSGSVEPPWKREITPNKVPYYINHQCESTNWDHPKMIELMSSLSEFNDVRFSAYRTAMKLRTVQKRMSLDLLTLEAALESFDNHGLRAQNDKLITVSEMLTILGSIFDTLASQHPSLVHVPLCLDLSLNWLLNVYDSQRTGQIRVLSFKVGLVLLCKGHLEEKYRYLFRLIADPNRQVDQRKLGLLLHDCIQLPRQLGEVASFGGSNIEPSVRSCFQKAGKDKSVIEAMHFLVWLQQEPQSMVWLAVLHRLAEAESAKHQAKCNICKTYPIIGFRYRCLKCFNFDMCQSCFFSGRKAKHHKLTHPMQEYCTTTTSGEDVRDFTRALRNKFKSKRYFKKHPRVGYLPVQSVLEGDALESPSPSPQHSNTPSTIPDVHNRLEMYASRLAEVEYRARSNSTPDSEDEHHLIAQYCQSLNGGSETLPSVPRSPVQIMVAIDADQRHELEAMIKELEDENTHLQEEYEKLKTGTGSKGSYNIIPNNNGEVDMVSEARMLRQHKGRLEARMQILEDHNRQLEAQLQRLRQLLEEPATFQTRSVTASQLACDSPLQNPSDKSGNWSENNSRNTLERPPPPPISASHHAVGNLHHMAGKIKFKLFTEMEKSR</sequence>
<dbReference type="SUPFAM" id="SSF57850">
    <property type="entry name" value="RING/U-box"/>
    <property type="match status" value="1"/>
</dbReference>
<evidence type="ECO:0000256" key="5">
    <source>
        <dbReference type="ARBA" id="ARBA00022723"/>
    </source>
</evidence>
<dbReference type="OrthoDB" id="10057795at2759"/>
<dbReference type="CDD" id="cd00176">
    <property type="entry name" value="SPEC"/>
    <property type="match status" value="1"/>
</dbReference>
<evidence type="ECO:0000256" key="11">
    <source>
        <dbReference type="ARBA" id="ARBA00023212"/>
    </source>
</evidence>
<dbReference type="PROSITE" id="PS50020">
    <property type="entry name" value="WW_DOMAIN_2"/>
    <property type="match status" value="1"/>
</dbReference>
<dbReference type="GO" id="GO:0030010">
    <property type="term" value="P:establishment of cell polarity"/>
    <property type="evidence" value="ECO:0007669"/>
    <property type="project" value="UniProtKB-ARBA"/>
</dbReference>
<evidence type="ECO:0000256" key="3">
    <source>
        <dbReference type="ARBA" id="ARBA00022475"/>
    </source>
</evidence>
<dbReference type="InterPro" id="IPR015153">
    <property type="entry name" value="EF-hand_dom_typ1"/>
</dbReference>
<dbReference type="PANTHER" id="PTHR12268:SF14">
    <property type="entry name" value="DYSTROPHIN-1"/>
    <property type="match status" value="1"/>
</dbReference>
<proteinExistence type="predicted"/>
<dbReference type="PROSITE" id="PS01357">
    <property type="entry name" value="ZF_ZZ_1"/>
    <property type="match status" value="1"/>
</dbReference>
<evidence type="ECO:0000256" key="6">
    <source>
        <dbReference type="ARBA" id="ARBA00022771"/>
    </source>
</evidence>
<evidence type="ECO:0000256" key="15">
    <source>
        <dbReference type="SAM" id="Coils"/>
    </source>
</evidence>
<evidence type="ECO:0000256" key="4">
    <source>
        <dbReference type="ARBA" id="ARBA00022490"/>
    </source>
</evidence>
<dbReference type="GO" id="GO:0031594">
    <property type="term" value="C:neuromuscular junction"/>
    <property type="evidence" value="ECO:0007669"/>
    <property type="project" value="UniProtKB-ARBA"/>
</dbReference>
<dbReference type="CDD" id="cd02334">
    <property type="entry name" value="ZZ_dystrophin"/>
    <property type="match status" value="1"/>
</dbReference>
<dbReference type="Gene3D" id="1.20.58.60">
    <property type="match status" value="3"/>
</dbReference>
<evidence type="ECO:0000256" key="2">
    <source>
        <dbReference type="ARBA" id="ARBA00004278"/>
    </source>
</evidence>
<evidence type="ECO:0000256" key="10">
    <source>
        <dbReference type="ARBA" id="ARBA00023203"/>
    </source>
</evidence>
<dbReference type="SUPFAM" id="SSF51045">
    <property type="entry name" value="WW domain"/>
    <property type="match status" value="1"/>
</dbReference>
<dbReference type="GO" id="GO:0050699">
    <property type="term" value="F:WW domain binding"/>
    <property type="evidence" value="ECO:0007669"/>
    <property type="project" value="UniProtKB-ARBA"/>
</dbReference>
<dbReference type="PANTHER" id="PTHR12268">
    <property type="entry name" value="E3 UBIQUITIN-PROTEIN LIGASE KCMF1"/>
    <property type="match status" value="1"/>
</dbReference>
<evidence type="ECO:0000256" key="12">
    <source>
        <dbReference type="ARBA" id="ARBA00065906"/>
    </source>
</evidence>
<dbReference type="GO" id="GO:0008270">
    <property type="term" value="F:zinc ion binding"/>
    <property type="evidence" value="ECO:0007669"/>
    <property type="project" value="UniProtKB-KW"/>
</dbReference>
<keyword evidence="3" id="KW-1003">Cell membrane</keyword>
<keyword evidence="20" id="KW-1185">Reference proteome</keyword>
<dbReference type="Pfam" id="PF09069">
    <property type="entry name" value="EF-hand_3"/>
    <property type="match status" value="1"/>
</dbReference>
<feature type="region of interest" description="Disordered" evidence="16">
    <location>
        <begin position="1042"/>
        <end position="1063"/>
    </location>
</feature>
<dbReference type="InterPro" id="IPR036020">
    <property type="entry name" value="WW_dom_sf"/>
</dbReference>
<evidence type="ECO:0000259" key="17">
    <source>
        <dbReference type="PROSITE" id="PS50020"/>
    </source>
</evidence>
<evidence type="ECO:0000256" key="13">
    <source>
        <dbReference type="ARBA" id="ARBA00083840"/>
    </source>
</evidence>
<feature type="domain" description="WW" evidence="17">
    <location>
        <begin position="691"/>
        <end position="724"/>
    </location>
</feature>
<keyword evidence="4" id="KW-0963">Cytoplasm</keyword>
<gene>
    <name evidence="19" type="ORF">AGLY_001949</name>
</gene>
<dbReference type="PROSITE" id="PS50135">
    <property type="entry name" value="ZF_ZZ_2"/>
    <property type="match status" value="1"/>
</dbReference>
<dbReference type="CDD" id="cd00201">
    <property type="entry name" value="WW"/>
    <property type="match status" value="1"/>
</dbReference>
<evidence type="ECO:0000256" key="16">
    <source>
        <dbReference type="SAM" id="MobiDB-lite"/>
    </source>
</evidence>
<evidence type="ECO:0000256" key="8">
    <source>
        <dbReference type="ARBA" id="ARBA00022837"/>
    </source>
</evidence>
<dbReference type="InterPro" id="IPR015154">
    <property type="entry name" value="EF-hand_dom_typ2"/>
</dbReference>
<dbReference type="GO" id="GO:0005856">
    <property type="term" value="C:cytoskeleton"/>
    <property type="evidence" value="ECO:0007669"/>
    <property type="project" value="UniProtKB-SubCell"/>
</dbReference>
<feature type="compositionally biased region" description="Polar residues" evidence="16">
    <location>
        <begin position="1223"/>
        <end position="1253"/>
    </location>
</feature>
<feature type="domain" description="ZZ-type" evidence="18">
    <location>
        <begin position="946"/>
        <end position="1002"/>
    </location>
</feature>
<comment type="subcellular location">
    <subcellularLocation>
        <location evidence="2">Cell membrane</location>
        <location evidence="2">Sarcolemma</location>
        <topology evidence="2">Peripheral membrane protein</topology>
        <orientation evidence="2">Cytoplasmic side</orientation>
    </subcellularLocation>
    <subcellularLocation>
        <location evidence="1">Cytoplasm</location>
        <location evidence="1">Cytoskeleton</location>
    </subcellularLocation>
</comment>
<evidence type="ECO:0000313" key="19">
    <source>
        <dbReference type="EMBL" id="KAE9543825.1"/>
    </source>
</evidence>
<dbReference type="GO" id="GO:0003779">
    <property type="term" value="F:actin binding"/>
    <property type="evidence" value="ECO:0007669"/>
    <property type="project" value="UniProtKB-KW"/>
</dbReference>
<name>A0A6G0U3Y6_APHGL</name>
<dbReference type="InterPro" id="IPR001202">
    <property type="entry name" value="WW_dom"/>
</dbReference>
<keyword evidence="9" id="KW-0472">Membrane</keyword>
<feature type="compositionally biased region" description="Low complexity" evidence="16">
    <location>
        <begin position="72"/>
        <end position="94"/>
    </location>
</feature>
<comment type="caution">
    <text evidence="19">The sequence shown here is derived from an EMBL/GenBank/DDBJ whole genome shotgun (WGS) entry which is preliminary data.</text>
</comment>
<evidence type="ECO:0000256" key="9">
    <source>
        <dbReference type="ARBA" id="ARBA00023136"/>
    </source>
</evidence>
<keyword evidence="7" id="KW-0862">Zinc</keyword>
<reference evidence="19 20" key="1">
    <citation type="submission" date="2019-08" db="EMBL/GenBank/DDBJ databases">
        <title>The genome of the soybean aphid Biotype 1, its phylome, world population structure and adaptation to the North American continent.</title>
        <authorList>
            <person name="Giordano R."/>
            <person name="Donthu R.K."/>
            <person name="Hernandez A.G."/>
            <person name="Wright C.L."/>
            <person name="Zimin A.V."/>
        </authorList>
    </citation>
    <scope>NUCLEOTIDE SEQUENCE [LARGE SCALE GENOMIC DNA]</scope>
    <source>
        <tissue evidence="19">Whole aphids</tissue>
    </source>
</reference>
<dbReference type="InterPro" id="IPR043145">
    <property type="entry name" value="Znf_ZZ_sf"/>
</dbReference>
<dbReference type="InterPro" id="IPR050774">
    <property type="entry name" value="KCMF1/Dystrophin"/>
</dbReference>
<feature type="region of interest" description="Disordered" evidence="16">
    <location>
        <begin position="184"/>
        <end position="216"/>
    </location>
</feature>
<organism evidence="19 20">
    <name type="scientific">Aphis glycines</name>
    <name type="common">Soybean aphid</name>
    <dbReference type="NCBI Taxonomy" id="307491"/>
    <lineage>
        <taxon>Eukaryota</taxon>
        <taxon>Metazoa</taxon>
        <taxon>Ecdysozoa</taxon>
        <taxon>Arthropoda</taxon>
        <taxon>Hexapoda</taxon>
        <taxon>Insecta</taxon>
        <taxon>Pterygota</taxon>
        <taxon>Neoptera</taxon>
        <taxon>Paraneoptera</taxon>
        <taxon>Hemiptera</taxon>
        <taxon>Sternorrhyncha</taxon>
        <taxon>Aphidomorpha</taxon>
        <taxon>Aphidoidea</taxon>
        <taxon>Aphididae</taxon>
        <taxon>Aphidini</taxon>
        <taxon>Aphis</taxon>
        <taxon>Aphis</taxon>
    </lineage>
</organism>
<keyword evidence="10" id="KW-0009">Actin-binding</keyword>
<keyword evidence="11" id="KW-0206">Cytoskeleton</keyword>
<feature type="region of interest" description="Disordered" evidence="16">
    <location>
        <begin position="64"/>
        <end position="148"/>
    </location>
</feature>